<dbReference type="GO" id="GO:0000049">
    <property type="term" value="F:tRNA binding"/>
    <property type="evidence" value="ECO:0007669"/>
    <property type="project" value="UniProtKB-KW"/>
</dbReference>
<reference evidence="12" key="1">
    <citation type="submission" date="2018-05" db="EMBL/GenBank/DDBJ databases">
        <authorList>
            <person name="Lanie J.A."/>
            <person name="Ng W.-L."/>
            <person name="Kazmierczak K.M."/>
            <person name="Andrzejewski T.M."/>
            <person name="Davidsen T.M."/>
            <person name="Wayne K.J."/>
            <person name="Tettelin H."/>
            <person name="Glass J.I."/>
            <person name="Rusch D."/>
            <person name="Podicherti R."/>
            <person name="Tsui H.-C.T."/>
            <person name="Winkler M.E."/>
        </authorList>
    </citation>
    <scope>NUCLEOTIDE SEQUENCE</scope>
</reference>
<organism evidence="12">
    <name type="scientific">marine metagenome</name>
    <dbReference type="NCBI Taxonomy" id="408172"/>
    <lineage>
        <taxon>unclassified sequences</taxon>
        <taxon>metagenomes</taxon>
        <taxon>ecological metagenomes</taxon>
    </lineage>
</organism>
<keyword evidence="4" id="KW-0479">Metal-binding</keyword>
<name>A0A382X654_9ZZZZ</name>
<evidence type="ECO:0000256" key="5">
    <source>
        <dbReference type="ARBA" id="ARBA00022741"/>
    </source>
</evidence>
<dbReference type="GO" id="GO:0006435">
    <property type="term" value="P:threonyl-tRNA aminoacylation"/>
    <property type="evidence" value="ECO:0007669"/>
    <property type="project" value="TreeGrafter"/>
</dbReference>
<evidence type="ECO:0000256" key="8">
    <source>
        <dbReference type="ARBA" id="ARBA00022884"/>
    </source>
</evidence>
<dbReference type="PROSITE" id="PS51880">
    <property type="entry name" value="TGS"/>
    <property type="match status" value="1"/>
</dbReference>
<evidence type="ECO:0000256" key="7">
    <source>
        <dbReference type="ARBA" id="ARBA00022840"/>
    </source>
</evidence>
<keyword evidence="3" id="KW-0436">Ligase</keyword>
<keyword evidence="5" id="KW-0547">Nucleotide-binding</keyword>
<accession>A0A382X654</accession>
<dbReference type="InterPro" id="IPR018163">
    <property type="entry name" value="Thr/Ala-tRNA-synth_IIc_edit"/>
</dbReference>
<dbReference type="Gene3D" id="3.10.20.30">
    <property type="match status" value="1"/>
</dbReference>
<dbReference type="EMBL" id="UINC01165130">
    <property type="protein sequence ID" value="SVD66350.1"/>
    <property type="molecule type" value="Genomic_DNA"/>
</dbReference>
<protein>
    <recommendedName>
        <fullName evidence="11">TGS domain-containing protein</fullName>
    </recommendedName>
</protein>
<evidence type="ECO:0000256" key="4">
    <source>
        <dbReference type="ARBA" id="ARBA00022723"/>
    </source>
</evidence>
<dbReference type="CDD" id="cd01667">
    <property type="entry name" value="TGS_ThrRS"/>
    <property type="match status" value="1"/>
</dbReference>
<keyword evidence="8" id="KW-0694">RNA-binding</keyword>
<keyword evidence="6" id="KW-0862">Zinc</keyword>
<dbReference type="GO" id="GO:0004829">
    <property type="term" value="F:threonine-tRNA ligase activity"/>
    <property type="evidence" value="ECO:0007669"/>
    <property type="project" value="TreeGrafter"/>
</dbReference>
<evidence type="ECO:0000256" key="1">
    <source>
        <dbReference type="ARBA" id="ARBA00022490"/>
    </source>
</evidence>
<proteinExistence type="predicted"/>
<evidence type="ECO:0000256" key="9">
    <source>
        <dbReference type="ARBA" id="ARBA00022917"/>
    </source>
</evidence>
<dbReference type="SUPFAM" id="SSF81271">
    <property type="entry name" value="TGS-like"/>
    <property type="match status" value="1"/>
</dbReference>
<keyword evidence="7" id="KW-0067">ATP-binding</keyword>
<dbReference type="PANTHER" id="PTHR11451:SF44">
    <property type="entry name" value="THREONINE--TRNA LIGASE, CHLOROPLASTIC_MITOCHONDRIAL 2"/>
    <property type="match status" value="1"/>
</dbReference>
<keyword evidence="10" id="KW-0030">Aminoacyl-tRNA synthetase</keyword>
<keyword evidence="1" id="KW-0963">Cytoplasm</keyword>
<dbReference type="FunFam" id="3.30.980.10:FF:000001">
    <property type="entry name" value="Threonine--tRNA ligase"/>
    <property type="match status" value="1"/>
</dbReference>
<dbReference type="InterPro" id="IPR012675">
    <property type="entry name" value="Beta-grasp_dom_sf"/>
</dbReference>
<dbReference type="FunFam" id="3.10.20.30:FF:000005">
    <property type="entry name" value="Threonine--tRNA ligase"/>
    <property type="match status" value="1"/>
</dbReference>
<evidence type="ECO:0000256" key="3">
    <source>
        <dbReference type="ARBA" id="ARBA00022598"/>
    </source>
</evidence>
<gene>
    <name evidence="12" type="ORF">METZ01_LOCUS419204</name>
</gene>
<keyword evidence="2" id="KW-0820">tRNA-binding</keyword>
<dbReference type="PANTHER" id="PTHR11451">
    <property type="entry name" value="THREONINE-TRNA LIGASE"/>
    <property type="match status" value="1"/>
</dbReference>
<sequence>MPTIKLPDGKNLSFSKKVTGLEVAKKISKSLSKQALIMSVNGELKDLSYLIENDSTVKIFTSKDSEGLKTIRHDTAHILAMAVQELFPGTQVTIGPVIENGFYYDFVRKEPFTQEDLNKIEIKMKEIIDRDEPTVKEVWQRDKAISYFKKKGEIYKT</sequence>
<feature type="domain" description="TGS" evidence="11">
    <location>
        <begin position="1"/>
        <end position="61"/>
    </location>
</feature>
<dbReference type="InterPro" id="IPR004095">
    <property type="entry name" value="TGS"/>
</dbReference>
<dbReference type="GO" id="GO:0046872">
    <property type="term" value="F:metal ion binding"/>
    <property type="evidence" value="ECO:0007669"/>
    <property type="project" value="UniProtKB-KW"/>
</dbReference>
<evidence type="ECO:0000259" key="11">
    <source>
        <dbReference type="PROSITE" id="PS51880"/>
    </source>
</evidence>
<dbReference type="GO" id="GO:0005524">
    <property type="term" value="F:ATP binding"/>
    <property type="evidence" value="ECO:0007669"/>
    <property type="project" value="UniProtKB-KW"/>
</dbReference>
<dbReference type="SUPFAM" id="SSF55186">
    <property type="entry name" value="ThrRS/AlaRS common domain"/>
    <property type="match status" value="1"/>
</dbReference>
<evidence type="ECO:0000256" key="6">
    <source>
        <dbReference type="ARBA" id="ARBA00022833"/>
    </source>
</evidence>
<keyword evidence="9" id="KW-0648">Protein biosynthesis</keyword>
<evidence type="ECO:0000256" key="10">
    <source>
        <dbReference type="ARBA" id="ARBA00023146"/>
    </source>
</evidence>
<evidence type="ECO:0000313" key="12">
    <source>
        <dbReference type="EMBL" id="SVD66350.1"/>
    </source>
</evidence>
<dbReference type="Gene3D" id="3.30.54.20">
    <property type="match status" value="1"/>
</dbReference>
<evidence type="ECO:0000256" key="2">
    <source>
        <dbReference type="ARBA" id="ARBA00022555"/>
    </source>
</evidence>
<dbReference type="InterPro" id="IPR012676">
    <property type="entry name" value="TGS-like"/>
</dbReference>
<dbReference type="Pfam" id="PF02824">
    <property type="entry name" value="TGS"/>
    <property type="match status" value="1"/>
</dbReference>
<dbReference type="AlphaFoldDB" id="A0A382X654"/>
<dbReference type="Gene3D" id="3.30.980.10">
    <property type="entry name" value="Threonyl-trna Synthetase, Chain A, domain 2"/>
    <property type="match status" value="1"/>
</dbReference>